<protein>
    <submittedName>
        <fullName evidence="1">Uncharacterized protein</fullName>
    </submittedName>
</protein>
<dbReference type="RefSeq" id="WP_344901497.1">
    <property type="nucleotide sequence ID" value="NZ_BAAAYO010000001.1"/>
</dbReference>
<evidence type="ECO:0000313" key="2">
    <source>
        <dbReference type="Proteomes" id="UP001589619"/>
    </source>
</evidence>
<keyword evidence="2" id="KW-1185">Reference proteome</keyword>
<name>A0ABV5VYM6_9BACL</name>
<proteinExistence type="predicted"/>
<gene>
    <name evidence="1" type="ORF">ACFFNY_17710</name>
</gene>
<comment type="caution">
    <text evidence="1">The sequence shown here is derived from an EMBL/GenBank/DDBJ whole genome shotgun (WGS) entry which is preliminary data.</text>
</comment>
<reference evidence="1 2" key="1">
    <citation type="submission" date="2024-09" db="EMBL/GenBank/DDBJ databases">
        <authorList>
            <person name="Sun Q."/>
            <person name="Mori K."/>
        </authorList>
    </citation>
    <scope>NUCLEOTIDE SEQUENCE [LARGE SCALE GENOMIC DNA]</scope>
    <source>
        <strain evidence="1 2">JCM 12520</strain>
    </source>
</reference>
<evidence type="ECO:0000313" key="1">
    <source>
        <dbReference type="EMBL" id="MFB9753405.1"/>
    </source>
</evidence>
<sequence length="124" mass="13956">MDHEALLKKLRYKSGPASVLNAPVGYSLGIGTEADSPLVFLLLYVHNAEEANEWLPRTVPALAEDAVFWIAYPKQSSKVKTDLNRDSLWLLVQNRTSYRAVSNVAIDETWSAVRFRHADKVQSK</sequence>
<dbReference type="EMBL" id="JBHMAG010000012">
    <property type="protein sequence ID" value="MFB9753405.1"/>
    <property type="molecule type" value="Genomic_DNA"/>
</dbReference>
<organism evidence="1 2">
    <name type="scientific">Paenibacillus hodogayensis</name>
    <dbReference type="NCBI Taxonomy" id="279208"/>
    <lineage>
        <taxon>Bacteria</taxon>
        <taxon>Bacillati</taxon>
        <taxon>Bacillota</taxon>
        <taxon>Bacilli</taxon>
        <taxon>Bacillales</taxon>
        <taxon>Paenibacillaceae</taxon>
        <taxon>Paenibacillus</taxon>
    </lineage>
</organism>
<accession>A0ABV5VYM6</accession>
<dbReference type="Proteomes" id="UP001589619">
    <property type="component" value="Unassembled WGS sequence"/>
</dbReference>